<feature type="domain" description="CCHC-type" evidence="2">
    <location>
        <begin position="208"/>
        <end position="224"/>
    </location>
</feature>
<name>A0AAV1L1H6_9NEOP</name>
<reference evidence="3 4" key="1">
    <citation type="submission" date="2023-11" db="EMBL/GenBank/DDBJ databases">
        <authorList>
            <person name="Hedman E."/>
            <person name="Englund M."/>
            <person name="Stromberg M."/>
            <person name="Nyberg Akerstrom W."/>
            <person name="Nylinder S."/>
            <person name="Jareborg N."/>
            <person name="Kallberg Y."/>
            <person name="Kronander E."/>
        </authorList>
    </citation>
    <scope>NUCLEOTIDE SEQUENCE [LARGE SCALE GENOMIC DNA]</scope>
</reference>
<dbReference type="GO" id="GO:0003676">
    <property type="term" value="F:nucleic acid binding"/>
    <property type="evidence" value="ECO:0007669"/>
    <property type="project" value="InterPro"/>
</dbReference>
<dbReference type="InterPro" id="IPR001878">
    <property type="entry name" value="Znf_CCHC"/>
</dbReference>
<comment type="caution">
    <text evidence="3">The sequence shown here is derived from an EMBL/GenBank/DDBJ whole genome shotgun (WGS) entry which is preliminary data.</text>
</comment>
<dbReference type="GO" id="GO:0008270">
    <property type="term" value="F:zinc ion binding"/>
    <property type="evidence" value="ECO:0007669"/>
    <property type="project" value="UniProtKB-KW"/>
</dbReference>
<sequence length="227" mass="26314">MPPKKDVKEIEDEEQELDIQISFKDLEKSMNIFTGDDTHPIETFIDEFEDTAKIMKWTTVEKLVYVKRLLDGTAKLFLRSLGRLKDYALFKKSFMEEFGPKIHSAIIHKKLASRKMKYDETYQQYFLSMKELALHGKVEDAALIAYVIDGIRGLDINKVILYGATDKNNFRRKLEIYSAFKTKMPNKSVQSGQSHGHNLTRKMVHVKRCYNCGELDHQSPTCPKGIK</sequence>
<keyword evidence="4" id="KW-1185">Reference proteome</keyword>
<evidence type="ECO:0000256" key="1">
    <source>
        <dbReference type="PROSITE-ProRule" id="PRU00047"/>
    </source>
</evidence>
<evidence type="ECO:0000259" key="2">
    <source>
        <dbReference type="PROSITE" id="PS50158"/>
    </source>
</evidence>
<keyword evidence="1" id="KW-0863">Zinc-finger</keyword>
<dbReference type="EMBL" id="CAVLGL010000083">
    <property type="protein sequence ID" value="CAK1589138.1"/>
    <property type="molecule type" value="Genomic_DNA"/>
</dbReference>
<dbReference type="Pfam" id="PF00098">
    <property type="entry name" value="zf-CCHC"/>
    <property type="match status" value="1"/>
</dbReference>
<proteinExistence type="predicted"/>
<dbReference type="PROSITE" id="PS50158">
    <property type="entry name" value="ZF_CCHC"/>
    <property type="match status" value="1"/>
</dbReference>
<dbReference type="SMART" id="SM00343">
    <property type="entry name" value="ZnF_C2HC"/>
    <property type="match status" value="1"/>
</dbReference>
<dbReference type="Proteomes" id="UP001314205">
    <property type="component" value="Unassembled WGS sequence"/>
</dbReference>
<keyword evidence="1" id="KW-0479">Metal-binding</keyword>
<evidence type="ECO:0000313" key="3">
    <source>
        <dbReference type="EMBL" id="CAK1589138.1"/>
    </source>
</evidence>
<protein>
    <recommendedName>
        <fullName evidence="2">CCHC-type domain-containing protein</fullName>
    </recommendedName>
</protein>
<dbReference type="AlphaFoldDB" id="A0AAV1L1H6"/>
<keyword evidence="1" id="KW-0862">Zinc</keyword>
<accession>A0AAV1L1H6</accession>
<evidence type="ECO:0000313" key="4">
    <source>
        <dbReference type="Proteomes" id="UP001314205"/>
    </source>
</evidence>
<gene>
    <name evidence="3" type="ORF">PARMNEM_LOCUS9680</name>
</gene>
<organism evidence="3 4">
    <name type="scientific">Parnassius mnemosyne</name>
    <name type="common">clouded apollo</name>
    <dbReference type="NCBI Taxonomy" id="213953"/>
    <lineage>
        <taxon>Eukaryota</taxon>
        <taxon>Metazoa</taxon>
        <taxon>Ecdysozoa</taxon>
        <taxon>Arthropoda</taxon>
        <taxon>Hexapoda</taxon>
        <taxon>Insecta</taxon>
        <taxon>Pterygota</taxon>
        <taxon>Neoptera</taxon>
        <taxon>Endopterygota</taxon>
        <taxon>Lepidoptera</taxon>
        <taxon>Glossata</taxon>
        <taxon>Ditrysia</taxon>
        <taxon>Papilionoidea</taxon>
        <taxon>Papilionidae</taxon>
        <taxon>Parnassiinae</taxon>
        <taxon>Parnassini</taxon>
        <taxon>Parnassius</taxon>
        <taxon>Driopa</taxon>
    </lineage>
</organism>